<dbReference type="EMBL" id="JBHSSC010000005">
    <property type="protein sequence ID" value="MFC6180012.1"/>
    <property type="molecule type" value="Genomic_DNA"/>
</dbReference>
<evidence type="ECO:0000313" key="2">
    <source>
        <dbReference type="EMBL" id="MFC6180012.1"/>
    </source>
</evidence>
<accession>A0ABW1RX53</accession>
<evidence type="ECO:0000256" key="1">
    <source>
        <dbReference type="SAM" id="MobiDB-lite"/>
    </source>
</evidence>
<reference evidence="3" key="1">
    <citation type="journal article" date="2019" name="Int. J. Syst. Evol. Microbiol.">
        <title>The Global Catalogue of Microorganisms (GCM) 10K type strain sequencing project: providing services to taxonomists for standard genome sequencing and annotation.</title>
        <authorList>
            <consortium name="The Broad Institute Genomics Platform"/>
            <consortium name="The Broad Institute Genome Sequencing Center for Infectious Disease"/>
            <person name="Wu L."/>
            <person name="Ma J."/>
        </authorList>
    </citation>
    <scope>NUCLEOTIDE SEQUENCE [LARGE SCALE GENOMIC DNA]</scope>
    <source>
        <strain evidence="3">CCM 8933</strain>
    </source>
</reference>
<evidence type="ECO:0000313" key="3">
    <source>
        <dbReference type="Proteomes" id="UP001596282"/>
    </source>
</evidence>
<sequence length="214" mass="23063">MKMKLQYFADPEPDSANSQSTVASAATSSATSAGSAKYTQEDVNRMMAAKASEVEASLNGDLQKQKDDWLAEGEKRAGMSAQEKAEAAIQDQRDALKAQSDQLQARLDAADKRDALATTKEALTDKNIPAGFAEFVSDTNDDVRNANLMKFSELFASAVAKAVDERVKGKTNPQTGSATVSQNMTQADFSKLSLSEQMALATKDPEGYKQYSKQ</sequence>
<proteinExistence type="predicted"/>
<feature type="region of interest" description="Disordered" evidence="1">
    <location>
        <begin position="1"/>
        <end position="38"/>
    </location>
</feature>
<organism evidence="2 3">
    <name type="scientific">Lactiplantibacillus daowaiensis</name>
    <dbReference type="NCBI Taxonomy" id="2559918"/>
    <lineage>
        <taxon>Bacteria</taxon>
        <taxon>Bacillati</taxon>
        <taxon>Bacillota</taxon>
        <taxon>Bacilli</taxon>
        <taxon>Lactobacillales</taxon>
        <taxon>Lactobacillaceae</taxon>
        <taxon>Lactiplantibacillus</taxon>
    </lineage>
</organism>
<feature type="compositionally biased region" description="Basic and acidic residues" evidence="1">
    <location>
        <begin position="63"/>
        <end position="96"/>
    </location>
</feature>
<dbReference type="Pfam" id="PF14265">
    <property type="entry name" value="DUF4355"/>
    <property type="match status" value="1"/>
</dbReference>
<keyword evidence="3" id="KW-1185">Reference proteome</keyword>
<dbReference type="Proteomes" id="UP001596282">
    <property type="component" value="Unassembled WGS sequence"/>
</dbReference>
<comment type="caution">
    <text evidence="2">The sequence shown here is derived from an EMBL/GenBank/DDBJ whole genome shotgun (WGS) entry which is preliminary data.</text>
</comment>
<gene>
    <name evidence="2" type="ORF">ACFP5Y_01970</name>
</gene>
<protein>
    <submittedName>
        <fullName evidence="2">DUF4355 domain-containing protein</fullName>
    </submittedName>
</protein>
<feature type="compositionally biased region" description="Low complexity" evidence="1">
    <location>
        <begin position="15"/>
        <end position="36"/>
    </location>
</feature>
<feature type="region of interest" description="Disordered" evidence="1">
    <location>
        <begin position="55"/>
        <end position="102"/>
    </location>
</feature>
<name>A0ABW1RX53_9LACO</name>
<dbReference type="RefSeq" id="WP_379831628.1">
    <property type="nucleotide sequence ID" value="NZ_JBHSSC010000005.1"/>
</dbReference>
<dbReference type="InterPro" id="IPR025580">
    <property type="entry name" value="Gp46"/>
</dbReference>